<evidence type="ECO:0000313" key="1">
    <source>
        <dbReference type="EMBL" id="KAK8600041.1"/>
    </source>
</evidence>
<gene>
    <name evidence="1" type="ORF">V6N12_049901</name>
</gene>
<dbReference type="Proteomes" id="UP001472677">
    <property type="component" value="Unassembled WGS sequence"/>
</dbReference>
<dbReference type="EMBL" id="JBBPBM010000001">
    <property type="protein sequence ID" value="KAK8600041.1"/>
    <property type="molecule type" value="Genomic_DNA"/>
</dbReference>
<proteinExistence type="predicted"/>
<reference evidence="1 2" key="1">
    <citation type="journal article" date="2024" name="G3 (Bethesda)">
        <title>Genome assembly of Hibiscus sabdariffa L. provides insights into metabolisms of medicinal natural products.</title>
        <authorList>
            <person name="Kim T."/>
        </authorList>
    </citation>
    <scope>NUCLEOTIDE SEQUENCE [LARGE SCALE GENOMIC DNA]</scope>
    <source>
        <strain evidence="1">TK-2024</strain>
        <tissue evidence="1">Old leaves</tissue>
    </source>
</reference>
<name>A0ABR2GBS6_9ROSI</name>
<protein>
    <submittedName>
        <fullName evidence="1">Uncharacterized protein</fullName>
    </submittedName>
</protein>
<organism evidence="1 2">
    <name type="scientific">Hibiscus sabdariffa</name>
    <name type="common">roselle</name>
    <dbReference type="NCBI Taxonomy" id="183260"/>
    <lineage>
        <taxon>Eukaryota</taxon>
        <taxon>Viridiplantae</taxon>
        <taxon>Streptophyta</taxon>
        <taxon>Embryophyta</taxon>
        <taxon>Tracheophyta</taxon>
        <taxon>Spermatophyta</taxon>
        <taxon>Magnoliopsida</taxon>
        <taxon>eudicotyledons</taxon>
        <taxon>Gunneridae</taxon>
        <taxon>Pentapetalae</taxon>
        <taxon>rosids</taxon>
        <taxon>malvids</taxon>
        <taxon>Malvales</taxon>
        <taxon>Malvaceae</taxon>
        <taxon>Malvoideae</taxon>
        <taxon>Hibiscus</taxon>
    </lineage>
</organism>
<accession>A0ABR2GBS6</accession>
<evidence type="ECO:0000313" key="2">
    <source>
        <dbReference type="Proteomes" id="UP001472677"/>
    </source>
</evidence>
<keyword evidence="2" id="KW-1185">Reference proteome</keyword>
<sequence>MGDAEAGERDGWRERSQKQTAVTTKIMRKSIPLALAPPNLQRAPSHSKQLAPLFNTKSIKQILNLHSTPFNYQTQVAAAELLVLDSFHVSTCYYFNALPQPAISRLFLSILIPLQFIHLQLSCPHFNNSLPYFP</sequence>
<comment type="caution">
    <text evidence="1">The sequence shown here is derived from an EMBL/GenBank/DDBJ whole genome shotgun (WGS) entry which is preliminary data.</text>
</comment>